<dbReference type="AlphaFoldDB" id="S9QF78"/>
<dbReference type="SUPFAM" id="SSF49785">
    <property type="entry name" value="Galactose-binding domain-like"/>
    <property type="match status" value="1"/>
</dbReference>
<name>S9QF78_CYSF2</name>
<comment type="caution">
    <text evidence="1">The sequence shown here is derived from an EMBL/GenBank/DDBJ whole genome shotgun (WGS) entry which is preliminary data.</text>
</comment>
<gene>
    <name evidence="1" type="ORF">D187_009747</name>
</gene>
<dbReference type="Gene3D" id="2.60.120.260">
    <property type="entry name" value="Galactose-binding domain-like"/>
    <property type="match status" value="1"/>
</dbReference>
<dbReference type="Proteomes" id="UP000011682">
    <property type="component" value="Unassembled WGS sequence"/>
</dbReference>
<evidence type="ECO:0000313" key="1">
    <source>
        <dbReference type="EMBL" id="EPX55008.1"/>
    </source>
</evidence>
<accession>S9QF78</accession>
<organism evidence="1 2">
    <name type="scientific">Cystobacter fuscus (strain ATCC 25194 / DSM 2262 / NBRC 100088 / M29)</name>
    <dbReference type="NCBI Taxonomy" id="1242864"/>
    <lineage>
        <taxon>Bacteria</taxon>
        <taxon>Pseudomonadati</taxon>
        <taxon>Myxococcota</taxon>
        <taxon>Myxococcia</taxon>
        <taxon>Myxococcales</taxon>
        <taxon>Cystobacterineae</taxon>
        <taxon>Archangiaceae</taxon>
        <taxon>Cystobacter</taxon>
    </lineage>
</organism>
<reference evidence="1" key="1">
    <citation type="submission" date="2013-05" db="EMBL/GenBank/DDBJ databases">
        <title>Genome assembly of Cystobacter fuscus DSM 2262.</title>
        <authorList>
            <person name="Sharma G."/>
            <person name="Khatri I."/>
            <person name="Kaur C."/>
            <person name="Mayilraj S."/>
            <person name="Subramanian S."/>
        </authorList>
    </citation>
    <scope>NUCLEOTIDE SEQUENCE [LARGE SCALE GENOMIC DNA]</scope>
    <source>
        <strain evidence="1">DSM 2262</strain>
    </source>
</reference>
<keyword evidence="2" id="KW-1185">Reference proteome</keyword>
<proteinExistence type="predicted"/>
<evidence type="ECO:0000313" key="2">
    <source>
        <dbReference type="Proteomes" id="UP000011682"/>
    </source>
</evidence>
<sequence>MGGGAARQVALSPTGSWDAWGLSATATPPRAGAGTVAVTFGAADSGNVNIDSLTVRPHPVG</sequence>
<dbReference type="RefSeq" id="WP_002632046.1">
    <property type="nucleotide sequence ID" value="NZ_ANAH02000075.1"/>
</dbReference>
<protein>
    <submittedName>
        <fullName evidence="1">Uncharacterized protein</fullName>
    </submittedName>
</protein>
<dbReference type="InterPro" id="IPR008979">
    <property type="entry name" value="Galactose-bd-like_sf"/>
</dbReference>
<dbReference type="EMBL" id="ANAH02000075">
    <property type="protein sequence ID" value="EPX55008.1"/>
    <property type="molecule type" value="Genomic_DNA"/>
</dbReference>